<reference evidence="4" key="1">
    <citation type="submission" date="2020-11" db="EMBL/GenBank/DDBJ databases">
        <authorList>
            <person name="Whiteford S."/>
        </authorList>
    </citation>
    <scope>NUCLEOTIDE SEQUENCE</scope>
</reference>
<gene>
    <name evidence="4" type="ORF">PLXY2_LOCUS695</name>
</gene>
<organism evidence="4 5">
    <name type="scientific">Plutella xylostella</name>
    <name type="common">Diamondback moth</name>
    <name type="synonym">Plutella maculipennis</name>
    <dbReference type="NCBI Taxonomy" id="51655"/>
    <lineage>
        <taxon>Eukaryota</taxon>
        <taxon>Metazoa</taxon>
        <taxon>Ecdysozoa</taxon>
        <taxon>Arthropoda</taxon>
        <taxon>Hexapoda</taxon>
        <taxon>Insecta</taxon>
        <taxon>Pterygota</taxon>
        <taxon>Neoptera</taxon>
        <taxon>Endopterygota</taxon>
        <taxon>Lepidoptera</taxon>
        <taxon>Glossata</taxon>
        <taxon>Ditrysia</taxon>
        <taxon>Yponomeutoidea</taxon>
        <taxon>Plutellidae</taxon>
        <taxon>Plutella</taxon>
    </lineage>
</organism>
<keyword evidence="2" id="KW-0812">Transmembrane</keyword>
<keyword evidence="2" id="KW-1133">Transmembrane helix</keyword>
<dbReference type="Proteomes" id="UP000653454">
    <property type="component" value="Unassembled WGS sequence"/>
</dbReference>
<feature type="repeat" description="TNFR-Cys" evidence="1">
    <location>
        <begin position="29"/>
        <end position="70"/>
    </location>
</feature>
<accession>A0A8S4D5G7</accession>
<name>A0A8S4D5G7_PLUXY</name>
<comment type="caution">
    <text evidence="1">Lacks conserved residue(s) required for the propagation of feature annotation.</text>
</comment>
<evidence type="ECO:0000259" key="3">
    <source>
        <dbReference type="PROSITE" id="PS50050"/>
    </source>
</evidence>
<keyword evidence="2" id="KW-0472">Membrane</keyword>
<dbReference type="OrthoDB" id="6126731at2759"/>
<dbReference type="InterPro" id="IPR001368">
    <property type="entry name" value="TNFR/NGFR_Cys_rich_reg"/>
</dbReference>
<evidence type="ECO:0000313" key="4">
    <source>
        <dbReference type="EMBL" id="CAG9091082.1"/>
    </source>
</evidence>
<dbReference type="PROSITE" id="PS50050">
    <property type="entry name" value="TNFR_NGFR_2"/>
    <property type="match status" value="1"/>
</dbReference>
<comment type="caution">
    <text evidence="4">The sequence shown here is derived from an EMBL/GenBank/DDBJ whole genome shotgun (WGS) entry which is preliminary data.</text>
</comment>
<evidence type="ECO:0000256" key="2">
    <source>
        <dbReference type="SAM" id="Phobius"/>
    </source>
</evidence>
<proteinExistence type="predicted"/>
<keyword evidence="5" id="KW-1185">Reference proteome</keyword>
<evidence type="ECO:0000313" key="5">
    <source>
        <dbReference type="Proteomes" id="UP000653454"/>
    </source>
</evidence>
<feature type="domain" description="TNFR-Cys" evidence="3">
    <location>
        <begin position="29"/>
        <end position="70"/>
    </location>
</feature>
<sequence length="205" mass="23007">MNLRSKVMLERSWCVVWIATLSLGWAGAVCERGRSWWDRRAGACAPCSLCDPARRLAVLLPCELHRDTVCHALQHIDIFPPTESNDTSDYEYSSDYDEEYVDSEPWGQWPALTVAASGCVVFFVVVSCLTLHHAKQWRILKQALKSDVQDLSAKLRLMESGAEPPVDPARATDHIYCNIHVTKENLLGAPMSKKGNVYTQEKPCS</sequence>
<protein>
    <submittedName>
        <fullName evidence="4">(diamondback moth) hypothetical protein</fullName>
    </submittedName>
</protein>
<dbReference type="EMBL" id="CAJHNJ030000002">
    <property type="protein sequence ID" value="CAG9091082.1"/>
    <property type="molecule type" value="Genomic_DNA"/>
</dbReference>
<feature type="transmembrane region" description="Helical" evidence="2">
    <location>
        <begin position="109"/>
        <end position="131"/>
    </location>
</feature>
<evidence type="ECO:0000256" key="1">
    <source>
        <dbReference type="PROSITE-ProRule" id="PRU00206"/>
    </source>
</evidence>
<dbReference type="AlphaFoldDB" id="A0A8S4D5G7"/>